<dbReference type="AlphaFoldDB" id="A0A0U2VEX6"/>
<keyword evidence="2" id="KW-1185">Reference proteome</keyword>
<dbReference type="Proteomes" id="UP000061660">
    <property type="component" value="Chromosome"/>
</dbReference>
<evidence type="ECO:0000313" key="2">
    <source>
        <dbReference type="Proteomes" id="UP000061660"/>
    </source>
</evidence>
<reference evidence="2" key="1">
    <citation type="submission" date="2015-12" db="EMBL/GenBank/DDBJ databases">
        <title>Complete genome sequences of two moderately thermophilic Paenibacillus species.</title>
        <authorList>
            <person name="Butler R.III."/>
            <person name="Wang J."/>
            <person name="Stark B.C."/>
            <person name="Pombert J.-F."/>
        </authorList>
    </citation>
    <scope>NUCLEOTIDE SEQUENCE [LARGE SCALE GENOMIC DNA]</scope>
    <source>
        <strain evidence="2">32O-Y</strain>
    </source>
</reference>
<evidence type="ECO:0000313" key="1">
    <source>
        <dbReference type="EMBL" id="ALS22083.1"/>
    </source>
</evidence>
<sequence length="65" mass="7598">MDRFEYRDEGESPEEFSTCANENCRKTLYIGDEILEHYGLVCCRNINCLIAITETKEMIAENDEE</sequence>
<dbReference type="EMBL" id="CP013652">
    <property type="protein sequence ID" value="ALS22083.1"/>
    <property type="molecule type" value="Genomic_DNA"/>
</dbReference>
<dbReference type="STRING" id="162209.IJ22_17090"/>
<proteinExistence type="predicted"/>
<reference evidence="1 2" key="2">
    <citation type="journal article" date="2016" name="Genome Announc.">
        <title>Complete Genome Sequences of Two Interactive Moderate Thermophiles, Paenibacillus napthalenovorans 32O-Y and Paenibacillus sp. 32O-W.</title>
        <authorList>
            <person name="Butler R.R.III."/>
            <person name="Wang J."/>
            <person name="Stark B.C."/>
            <person name="Pombert J.F."/>
        </authorList>
    </citation>
    <scope>NUCLEOTIDE SEQUENCE [LARGE SCALE GENOMIC DNA]</scope>
    <source>
        <strain evidence="1 2">32O-Y</strain>
    </source>
</reference>
<name>A0A0U2VEX6_9BACL</name>
<dbReference type="KEGG" id="pnp:IJ22_17090"/>
<accession>A0A0U2VEX6</accession>
<dbReference type="RefSeq" id="WP_062408410.1">
    <property type="nucleotide sequence ID" value="NZ_CP013652.1"/>
</dbReference>
<gene>
    <name evidence="1" type="ORF">IJ22_17090</name>
</gene>
<protein>
    <submittedName>
        <fullName evidence="1">Uncharacterized protein</fullName>
    </submittedName>
</protein>
<organism evidence="1 2">
    <name type="scientific">Paenibacillus naphthalenovorans</name>
    <dbReference type="NCBI Taxonomy" id="162209"/>
    <lineage>
        <taxon>Bacteria</taxon>
        <taxon>Bacillati</taxon>
        <taxon>Bacillota</taxon>
        <taxon>Bacilli</taxon>
        <taxon>Bacillales</taxon>
        <taxon>Paenibacillaceae</taxon>
        <taxon>Paenibacillus</taxon>
    </lineage>
</organism>
<dbReference type="PATRIC" id="fig|162209.4.peg.1811"/>